<dbReference type="EC" id="4.1.1.23" evidence="7"/>
<dbReference type="GO" id="GO:0004590">
    <property type="term" value="F:orotidine-5'-phosphate decarboxylase activity"/>
    <property type="evidence" value="ECO:0007669"/>
    <property type="project" value="UniProtKB-UniRule"/>
</dbReference>
<dbReference type="EMBL" id="AP006618">
    <property type="protein sequence ID" value="BAD58466.1"/>
    <property type="molecule type" value="Genomic_DNA"/>
</dbReference>
<keyword evidence="10" id="KW-1185">Reference proteome</keyword>
<comment type="similarity">
    <text evidence="2 7">Belongs to the OMP decarboxylase family. Type 2 subfamily.</text>
</comment>
<dbReference type="CDD" id="cd04725">
    <property type="entry name" value="OMP_decarboxylase_like"/>
    <property type="match status" value="1"/>
</dbReference>
<reference evidence="9 10" key="1">
    <citation type="journal article" date="2004" name="Proc. Natl. Acad. Sci. U.S.A.">
        <title>The complete genomic sequence of Nocardia farcinica IFM 10152.</title>
        <authorList>
            <person name="Ishikawa J."/>
            <person name="Yamashita A."/>
            <person name="Mikami Y."/>
            <person name="Hoshino Y."/>
            <person name="Kurita H."/>
            <person name="Hotta K."/>
            <person name="Shiba T."/>
            <person name="Hattori M."/>
        </authorList>
    </citation>
    <scope>NUCLEOTIDE SEQUENCE [LARGE SCALE GENOMIC DNA]</scope>
    <source>
        <strain evidence="9 10">IFM 10152</strain>
    </source>
</reference>
<evidence type="ECO:0000313" key="10">
    <source>
        <dbReference type="Proteomes" id="UP000006820"/>
    </source>
</evidence>
<dbReference type="PANTHER" id="PTHR43375">
    <property type="entry name" value="OROTIDINE 5'-PHOSPHATE DECARBOXYLASE"/>
    <property type="match status" value="1"/>
</dbReference>
<dbReference type="eggNOG" id="COG0284">
    <property type="taxonomic scope" value="Bacteria"/>
</dbReference>
<organism evidence="9 10">
    <name type="scientific">Nocardia farcinica (strain IFM 10152)</name>
    <dbReference type="NCBI Taxonomy" id="247156"/>
    <lineage>
        <taxon>Bacteria</taxon>
        <taxon>Bacillati</taxon>
        <taxon>Actinomycetota</taxon>
        <taxon>Actinomycetes</taxon>
        <taxon>Mycobacteriales</taxon>
        <taxon>Nocardiaceae</taxon>
        <taxon>Nocardia</taxon>
    </lineage>
</organism>
<evidence type="ECO:0000256" key="6">
    <source>
        <dbReference type="ARBA" id="ARBA00049157"/>
    </source>
</evidence>
<dbReference type="Proteomes" id="UP000006820">
    <property type="component" value="Chromosome"/>
</dbReference>
<dbReference type="GO" id="GO:0044205">
    <property type="term" value="P:'de novo' UMP biosynthetic process"/>
    <property type="evidence" value="ECO:0007669"/>
    <property type="project" value="UniProtKB-UniRule"/>
</dbReference>
<dbReference type="HAMAP" id="MF_01215">
    <property type="entry name" value="OMPdecase_type2"/>
    <property type="match status" value="1"/>
</dbReference>
<dbReference type="SMART" id="SM00934">
    <property type="entry name" value="OMPdecase"/>
    <property type="match status" value="1"/>
</dbReference>
<accession>Q5YTM5</accession>
<feature type="active site" description="Proton donor" evidence="7">
    <location>
        <position position="103"/>
    </location>
</feature>
<name>Q5YTM5_NOCFA</name>
<dbReference type="SUPFAM" id="SSF51366">
    <property type="entry name" value="Ribulose-phoshate binding barrel"/>
    <property type="match status" value="1"/>
</dbReference>
<dbReference type="InterPro" id="IPR001754">
    <property type="entry name" value="OMPdeCOase_dom"/>
</dbReference>
<dbReference type="GO" id="GO:0006207">
    <property type="term" value="P:'de novo' pyrimidine nucleobase biosynthetic process"/>
    <property type="evidence" value="ECO:0007669"/>
    <property type="project" value="InterPro"/>
</dbReference>
<evidence type="ECO:0000256" key="3">
    <source>
        <dbReference type="ARBA" id="ARBA00022793"/>
    </source>
</evidence>
<dbReference type="UniPathway" id="UPA00070">
    <property type="reaction ID" value="UER00120"/>
</dbReference>
<evidence type="ECO:0000259" key="8">
    <source>
        <dbReference type="SMART" id="SM00934"/>
    </source>
</evidence>
<evidence type="ECO:0000256" key="2">
    <source>
        <dbReference type="ARBA" id="ARBA00008847"/>
    </source>
</evidence>
<sequence length="281" mass="28483">MSGHGGGVTGFGTRLRAAMDRFGPLCVGIDPHPPLLADWGLTDDAEGLERFAEICVEAFDGTVALVKPQVAFFEVYGSAGIAVLERTIEVLRASGTLVLADAKRGDIGSTMAAYARTWLGDGPLGSDAVTVSPYLGFGSLDPALELAAAGGRGVFVLAATSNPEGAQVQTAVGAGGRSVAQTMVDEVAARNAGAEFGSVGVVVGATLAAAPELAGLNGPILMPGVGAQGGGPASVRELVPADLLPAVVPNVSREVLRHGPSVSALRERLAALQEDFAFLRR</sequence>
<dbReference type="InterPro" id="IPR018089">
    <property type="entry name" value="OMPdecase_AS"/>
</dbReference>
<dbReference type="Gene3D" id="3.20.20.70">
    <property type="entry name" value="Aldolase class I"/>
    <property type="match status" value="1"/>
</dbReference>
<dbReference type="PROSITE" id="PS00156">
    <property type="entry name" value="OMPDECASE"/>
    <property type="match status" value="1"/>
</dbReference>
<keyword evidence="3 7" id="KW-0210">Decarboxylase</keyword>
<evidence type="ECO:0000256" key="7">
    <source>
        <dbReference type="HAMAP-Rule" id="MF_01215"/>
    </source>
</evidence>
<dbReference type="InterPro" id="IPR011995">
    <property type="entry name" value="OMPdecase_type-2"/>
</dbReference>
<keyword evidence="4 7" id="KW-0665">Pyrimidine biosynthesis</keyword>
<dbReference type="STRING" id="247156.NFA_36180"/>
<dbReference type="PANTHER" id="PTHR43375:SF1">
    <property type="entry name" value="OROTIDINE 5'-PHOSPHATE DECARBOXYLASE"/>
    <property type="match status" value="1"/>
</dbReference>
<dbReference type="AlphaFoldDB" id="Q5YTM5"/>
<dbReference type="NCBIfam" id="TIGR02127">
    <property type="entry name" value="pyrF_sub2"/>
    <property type="match status" value="1"/>
</dbReference>
<comment type="pathway">
    <text evidence="1 7">Pyrimidine metabolism; UMP biosynthesis via de novo pathway; UMP from orotate: step 2/2.</text>
</comment>
<feature type="domain" description="Orotidine 5'-phosphate decarboxylase" evidence="8">
    <location>
        <begin position="24"/>
        <end position="268"/>
    </location>
</feature>
<proteinExistence type="inferred from homology"/>
<evidence type="ECO:0000256" key="5">
    <source>
        <dbReference type="ARBA" id="ARBA00023239"/>
    </source>
</evidence>
<dbReference type="KEGG" id="nfa:NFA_36180"/>
<comment type="catalytic activity">
    <reaction evidence="6 7">
        <text>orotidine 5'-phosphate + H(+) = UMP + CO2</text>
        <dbReference type="Rhea" id="RHEA:11596"/>
        <dbReference type="ChEBI" id="CHEBI:15378"/>
        <dbReference type="ChEBI" id="CHEBI:16526"/>
        <dbReference type="ChEBI" id="CHEBI:57538"/>
        <dbReference type="ChEBI" id="CHEBI:57865"/>
        <dbReference type="EC" id="4.1.1.23"/>
    </reaction>
</comment>
<dbReference type="InterPro" id="IPR011060">
    <property type="entry name" value="RibuloseP-bd_barrel"/>
</dbReference>
<evidence type="ECO:0000256" key="1">
    <source>
        <dbReference type="ARBA" id="ARBA00004861"/>
    </source>
</evidence>
<keyword evidence="5 7" id="KW-0456">Lyase</keyword>
<evidence type="ECO:0000256" key="4">
    <source>
        <dbReference type="ARBA" id="ARBA00022975"/>
    </source>
</evidence>
<dbReference type="HOGENOM" id="CLU_060704_0_0_11"/>
<gene>
    <name evidence="7 9" type="primary">pyrF</name>
    <name evidence="9" type="ordered locus">NFA_36180</name>
</gene>
<dbReference type="InterPro" id="IPR013785">
    <property type="entry name" value="Aldolase_TIM"/>
</dbReference>
<protein>
    <recommendedName>
        <fullName evidence="7">Orotidine 5'-phosphate decarboxylase</fullName>
        <ecNumber evidence="7">4.1.1.23</ecNumber>
    </recommendedName>
    <alternativeName>
        <fullName evidence="7">OMP decarboxylase</fullName>
        <shortName evidence="7">OMPDCase</shortName>
        <shortName evidence="7">OMPdecase</shortName>
    </alternativeName>
</protein>
<evidence type="ECO:0000313" key="9">
    <source>
        <dbReference type="EMBL" id="BAD58466.1"/>
    </source>
</evidence>
<dbReference type="Pfam" id="PF00215">
    <property type="entry name" value="OMPdecase"/>
    <property type="match status" value="1"/>
</dbReference>